<accession>A0ABS9SIL4</accession>
<dbReference type="Proteomes" id="UP001202248">
    <property type="component" value="Unassembled WGS sequence"/>
</dbReference>
<feature type="domain" description="Glycoside hydrolase 123 catalytic" evidence="1">
    <location>
        <begin position="7"/>
        <end position="196"/>
    </location>
</feature>
<evidence type="ECO:0000313" key="2">
    <source>
        <dbReference type="EMBL" id="MCH5598185.1"/>
    </source>
</evidence>
<dbReference type="Pfam" id="PF13320">
    <property type="entry name" value="GH123_cat"/>
    <property type="match status" value="1"/>
</dbReference>
<keyword evidence="3" id="KW-1185">Reference proteome</keyword>
<dbReference type="RefSeq" id="WP_240827535.1">
    <property type="nucleotide sequence ID" value="NZ_JAKWBL010000001.1"/>
</dbReference>
<evidence type="ECO:0000259" key="1">
    <source>
        <dbReference type="Pfam" id="PF13320"/>
    </source>
</evidence>
<evidence type="ECO:0000313" key="3">
    <source>
        <dbReference type="Proteomes" id="UP001202248"/>
    </source>
</evidence>
<protein>
    <submittedName>
        <fullName evidence="2">DUF4091 domain-containing protein</fullName>
    </submittedName>
</protein>
<dbReference type="EMBL" id="JAKWBL010000001">
    <property type="protein sequence ID" value="MCH5598185.1"/>
    <property type="molecule type" value="Genomic_DNA"/>
</dbReference>
<name>A0ABS9SIL4_9BACT</name>
<organism evidence="2 3">
    <name type="scientific">Niabella ginsengisoli</name>
    <dbReference type="NCBI Taxonomy" id="522298"/>
    <lineage>
        <taxon>Bacteria</taxon>
        <taxon>Pseudomonadati</taxon>
        <taxon>Bacteroidota</taxon>
        <taxon>Chitinophagia</taxon>
        <taxon>Chitinophagales</taxon>
        <taxon>Chitinophagaceae</taxon>
        <taxon>Niabella</taxon>
    </lineage>
</organism>
<sequence length="242" mass="28156">MVSTDAIGSDGYNDFWRTMLVDFTKHLKEKKWFEKTYIAMDERPMAAMQSVIRLLKSVDKDWKIALAGEYHQEIEKDINNYCIASKWKFPDDVLASRKQQGKVSTWYTCCVEKYPNAFTFSPPAEMVWMGWYTAATGMEGYLRWAYNSWPSSPLNDSRFTAWPSGDTYLVYPGPLTSIRFEKIIEGIQDYEKINILRKEYSDKGDTKKMQQLEEALKQFQIPALSKTSAKDMLGKTRHLLNL</sequence>
<reference evidence="2 3" key="1">
    <citation type="submission" date="2022-02" db="EMBL/GenBank/DDBJ databases">
        <authorList>
            <person name="Min J."/>
        </authorList>
    </citation>
    <scope>NUCLEOTIDE SEQUENCE [LARGE SCALE GENOMIC DNA]</scope>
    <source>
        <strain evidence="2 3">GR10-1</strain>
    </source>
</reference>
<gene>
    <name evidence="2" type="ORF">MKP09_09835</name>
</gene>
<proteinExistence type="predicted"/>
<dbReference type="InterPro" id="IPR025150">
    <property type="entry name" value="GH123_cat"/>
</dbReference>
<comment type="caution">
    <text evidence="2">The sequence shown here is derived from an EMBL/GenBank/DDBJ whole genome shotgun (WGS) entry which is preliminary data.</text>
</comment>